<dbReference type="AlphaFoldDB" id="A0AAD4YG15"/>
<protein>
    <submittedName>
        <fullName evidence="2">Uncharacterized protein</fullName>
    </submittedName>
</protein>
<sequence>MIASDENEVEVGEFQAEGTEYAKTQQQTTVTSILDSSASKGFWEQWEKFGHRQGPPLVMLTEATVEVEATGQRECGEPVSVKHEPGLLGTQRKNLPPADSRNTETSLKDFTAGCRVYVCITGDGVKLQRNASTREDGPKGEVELPVEAFVCHKPSGVMRLVDDLLGHLR</sequence>
<reference evidence="2" key="1">
    <citation type="submission" date="2022-03" db="EMBL/GenBank/DDBJ databases">
        <title>Genomic analyses of argali, domestic sheep and their hybrids provide insights into chromosomal evolution, heterosis and genetic basis of agronomic traits.</title>
        <authorList>
            <person name="Li M."/>
        </authorList>
    </citation>
    <scope>NUCLEOTIDE SEQUENCE</scope>
    <source>
        <strain evidence="2">CAU-MHL-2022a</strain>
        <tissue evidence="2">Skin</tissue>
    </source>
</reference>
<dbReference type="EMBL" id="JAKZEL010000002">
    <property type="protein sequence ID" value="KAI4546684.1"/>
    <property type="molecule type" value="Genomic_DNA"/>
</dbReference>
<evidence type="ECO:0000313" key="3">
    <source>
        <dbReference type="Proteomes" id="UP001214576"/>
    </source>
</evidence>
<gene>
    <name evidence="2" type="ORF">MG293_003239</name>
</gene>
<keyword evidence="3" id="KW-1185">Reference proteome</keyword>
<proteinExistence type="predicted"/>
<dbReference type="Proteomes" id="UP001214576">
    <property type="component" value="Unassembled WGS sequence"/>
</dbReference>
<feature type="region of interest" description="Disordered" evidence="1">
    <location>
        <begin position="77"/>
        <end position="105"/>
    </location>
</feature>
<comment type="caution">
    <text evidence="2">The sequence shown here is derived from an EMBL/GenBank/DDBJ whole genome shotgun (WGS) entry which is preliminary data.</text>
</comment>
<name>A0AAD4YG15_OVIAM</name>
<evidence type="ECO:0000313" key="2">
    <source>
        <dbReference type="EMBL" id="KAI4546684.1"/>
    </source>
</evidence>
<organism evidence="2 3">
    <name type="scientific">Ovis ammon polii</name>
    <dbReference type="NCBI Taxonomy" id="230172"/>
    <lineage>
        <taxon>Eukaryota</taxon>
        <taxon>Metazoa</taxon>
        <taxon>Chordata</taxon>
        <taxon>Craniata</taxon>
        <taxon>Vertebrata</taxon>
        <taxon>Euteleostomi</taxon>
        <taxon>Mammalia</taxon>
        <taxon>Eutheria</taxon>
        <taxon>Laurasiatheria</taxon>
        <taxon>Artiodactyla</taxon>
        <taxon>Ruminantia</taxon>
        <taxon>Pecora</taxon>
        <taxon>Bovidae</taxon>
        <taxon>Caprinae</taxon>
        <taxon>Ovis</taxon>
    </lineage>
</organism>
<evidence type="ECO:0000256" key="1">
    <source>
        <dbReference type="SAM" id="MobiDB-lite"/>
    </source>
</evidence>
<accession>A0AAD4YG15</accession>